<dbReference type="GO" id="GO:0000981">
    <property type="term" value="F:DNA-binding transcription factor activity, RNA polymerase II-specific"/>
    <property type="evidence" value="ECO:0007669"/>
    <property type="project" value="InterPro"/>
</dbReference>
<dbReference type="GO" id="GO:0003677">
    <property type="term" value="F:DNA binding"/>
    <property type="evidence" value="ECO:0007669"/>
    <property type="project" value="InterPro"/>
</dbReference>
<dbReference type="GO" id="GO:0006351">
    <property type="term" value="P:DNA-templated transcription"/>
    <property type="evidence" value="ECO:0007669"/>
    <property type="project" value="InterPro"/>
</dbReference>
<keyword evidence="8" id="KW-1185">Reference proteome</keyword>
<comment type="subcellular location">
    <subcellularLocation>
        <location evidence="1">Nucleus</location>
    </subcellularLocation>
</comment>
<feature type="coiled-coil region" evidence="4">
    <location>
        <begin position="440"/>
        <end position="467"/>
    </location>
</feature>
<feature type="domain" description="Zn(2)-C6 fungal-type" evidence="6">
    <location>
        <begin position="18"/>
        <end position="47"/>
    </location>
</feature>
<dbReference type="OrthoDB" id="2269373at2759"/>
<evidence type="ECO:0000256" key="5">
    <source>
        <dbReference type="SAM" id="MobiDB-lite"/>
    </source>
</evidence>
<feature type="region of interest" description="Disordered" evidence="5">
    <location>
        <begin position="151"/>
        <end position="171"/>
    </location>
</feature>
<proteinExistence type="predicted"/>
<dbReference type="InterPro" id="IPR007219">
    <property type="entry name" value="XnlR_reg_dom"/>
</dbReference>
<dbReference type="Gene3D" id="4.10.240.10">
    <property type="entry name" value="Zn(2)-C6 fungal-type DNA-binding domain"/>
    <property type="match status" value="1"/>
</dbReference>
<keyword evidence="2" id="KW-0479">Metal-binding</keyword>
<dbReference type="EMBL" id="JAADJZ010000029">
    <property type="protein sequence ID" value="KAF2866196.1"/>
    <property type="molecule type" value="Genomic_DNA"/>
</dbReference>
<evidence type="ECO:0000259" key="6">
    <source>
        <dbReference type="PROSITE" id="PS50048"/>
    </source>
</evidence>
<feature type="region of interest" description="Disordered" evidence="5">
    <location>
        <begin position="630"/>
        <end position="671"/>
    </location>
</feature>
<evidence type="ECO:0000256" key="1">
    <source>
        <dbReference type="ARBA" id="ARBA00004123"/>
    </source>
</evidence>
<dbReference type="PROSITE" id="PS50048">
    <property type="entry name" value="ZN2_CY6_FUNGAL_2"/>
    <property type="match status" value="1"/>
</dbReference>
<accession>A0A7C8M1V5</accession>
<name>A0A7C8M1V5_9PLEO</name>
<organism evidence="7 8">
    <name type="scientific">Massariosphaeria phaeospora</name>
    <dbReference type="NCBI Taxonomy" id="100035"/>
    <lineage>
        <taxon>Eukaryota</taxon>
        <taxon>Fungi</taxon>
        <taxon>Dikarya</taxon>
        <taxon>Ascomycota</taxon>
        <taxon>Pezizomycotina</taxon>
        <taxon>Dothideomycetes</taxon>
        <taxon>Pleosporomycetidae</taxon>
        <taxon>Pleosporales</taxon>
        <taxon>Pleosporales incertae sedis</taxon>
        <taxon>Massariosphaeria</taxon>
    </lineage>
</organism>
<evidence type="ECO:0000256" key="3">
    <source>
        <dbReference type="ARBA" id="ARBA00023242"/>
    </source>
</evidence>
<dbReference type="Pfam" id="PF00172">
    <property type="entry name" value="Zn_clus"/>
    <property type="match status" value="1"/>
</dbReference>
<feature type="compositionally biased region" description="Polar residues" evidence="5">
    <location>
        <begin position="109"/>
        <end position="127"/>
    </location>
</feature>
<dbReference type="InterPro" id="IPR001138">
    <property type="entry name" value="Zn2Cys6_DnaBD"/>
</dbReference>
<feature type="compositionally biased region" description="Basic and acidic residues" evidence="5">
    <location>
        <begin position="151"/>
        <end position="160"/>
    </location>
</feature>
<evidence type="ECO:0000256" key="4">
    <source>
        <dbReference type="SAM" id="Coils"/>
    </source>
</evidence>
<protein>
    <recommendedName>
        <fullName evidence="6">Zn(2)-C6 fungal-type domain-containing protein</fullName>
    </recommendedName>
</protein>
<evidence type="ECO:0000256" key="2">
    <source>
        <dbReference type="ARBA" id="ARBA00022723"/>
    </source>
</evidence>
<dbReference type="PROSITE" id="PS00463">
    <property type="entry name" value="ZN2_CY6_FUNGAL_1"/>
    <property type="match status" value="1"/>
</dbReference>
<dbReference type="Pfam" id="PF04082">
    <property type="entry name" value="Fungal_trans"/>
    <property type="match status" value="1"/>
</dbReference>
<gene>
    <name evidence="7" type="ORF">BDV95DRAFT_585093</name>
</gene>
<evidence type="ECO:0000313" key="8">
    <source>
        <dbReference type="Proteomes" id="UP000481861"/>
    </source>
</evidence>
<dbReference type="GO" id="GO:0008270">
    <property type="term" value="F:zinc ion binding"/>
    <property type="evidence" value="ECO:0007669"/>
    <property type="project" value="InterPro"/>
</dbReference>
<feature type="compositionally biased region" description="Acidic residues" evidence="5">
    <location>
        <begin position="161"/>
        <end position="171"/>
    </location>
</feature>
<dbReference type="Proteomes" id="UP000481861">
    <property type="component" value="Unassembled WGS sequence"/>
</dbReference>
<keyword evidence="4" id="KW-0175">Coiled coil</keyword>
<dbReference type="CDD" id="cd12148">
    <property type="entry name" value="fungal_TF_MHR"/>
    <property type="match status" value="1"/>
</dbReference>
<dbReference type="InterPro" id="IPR036864">
    <property type="entry name" value="Zn2-C6_fun-type_DNA-bd_sf"/>
</dbReference>
<dbReference type="PANTHER" id="PTHR31001:SF85">
    <property type="entry name" value="ZN(II)2CYS6 TRANSCRIPTION FACTOR (EUROFUNG)"/>
    <property type="match status" value="1"/>
</dbReference>
<comment type="caution">
    <text evidence="7">The sequence shown here is derived from an EMBL/GenBank/DDBJ whole genome shotgun (WGS) entry which is preliminary data.</text>
</comment>
<keyword evidence="3" id="KW-0539">Nucleus</keyword>
<dbReference type="PANTHER" id="PTHR31001">
    <property type="entry name" value="UNCHARACTERIZED TRANSCRIPTIONAL REGULATORY PROTEIN"/>
    <property type="match status" value="1"/>
</dbReference>
<feature type="compositionally biased region" description="Basic and acidic residues" evidence="5">
    <location>
        <begin position="643"/>
        <end position="652"/>
    </location>
</feature>
<evidence type="ECO:0000313" key="7">
    <source>
        <dbReference type="EMBL" id="KAF2866196.1"/>
    </source>
</evidence>
<dbReference type="GO" id="GO:0005634">
    <property type="term" value="C:nucleus"/>
    <property type="evidence" value="ECO:0007669"/>
    <property type="project" value="UniProtKB-SubCell"/>
</dbReference>
<sequence>MSNLASSSSSVPSRSTHACVRCADRKVKCDRQRPCSACVKHQVDCVFHPPQSTRKRHKRVTVQVLADRLRHYETLLQERGVDPSKLINTLSPEPRSGSGPAVAVDSISLQLPTPPSSETRSNPTPYQAQLDHGQEHFKFIENSLWTRVVEESHDSEHTLEESNDSSDQEESYEDFGFVLGRQTKSNTRPSHPPSERIQQLWETFIVNVDSLTKVVHVPTLRPAIQKAANNTTSIPRSLEALMFAIYSAAVMSLSDQECRQRFSEPRKALLSRYVSATESALLRAKFMRTTSLVVLQALVLLIIAIRDIAEPRTVWTLTGVAVRIAQLLGLERDGVHLGLPPFETEMRRRIWWQLKWHDFRTAELCGLSKFRDFDMGGESTKWPTNANDDELYPGMDSMVAESNTLTDAIFVILRTEMMKFAGARVVRFRQQGKGASQFHLDVSAAEMEDIQNAIRELEERLETKYLRYCDPSQPLHLLTSVIARYSLNVARFLSHHPRRWINMETVPSTERQLVWEVSMKLLEQHNMVQSNPLLKPYSWHAAYFQQWHAFVHIFDTLRADPLLPDAEKAWQLIGNTYRNSPVMISDMKKPIHIAVGNLCLKAYSDRETALQTGNMYLPPTPNFILQLRQQREAAKAKKQARNAKNDRPDDANHNQSTTHDLGPSPDSGVTYVSDTLESTHLQQNATAQAPGLNLDGGFTESDPFYMFNGFEDNQFEHMDMDLDFMLAPDQSMEGIATEPISWEQWDTWLANSNAMPPLSS</sequence>
<dbReference type="SMART" id="SM00906">
    <property type="entry name" value="Fungal_trans"/>
    <property type="match status" value="1"/>
</dbReference>
<dbReference type="AlphaFoldDB" id="A0A7C8M1V5"/>
<dbReference type="CDD" id="cd00067">
    <property type="entry name" value="GAL4"/>
    <property type="match status" value="1"/>
</dbReference>
<dbReference type="SMART" id="SM00066">
    <property type="entry name" value="GAL4"/>
    <property type="match status" value="1"/>
</dbReference>
<dbReference type="InterPro" id="IPR050613">
    <property type="entry name" value="Sec_Metabolite_Reg"/>
</dbReference>
<dbReference type="SUPFAM" id="SSF57701">
    <property type="entry name" value="Zn2/Cys6 DNA-binding domain"/>
    <property type="match status" value="1"/>
</dbReference>
<feature type="region of interest" description="Disordered" evidence="5">
    <location>
        <begin position="109"/>
        <end position="128"/>
    </location>
</feature>
<reference evidence="7 8" key="1">
    <citation type="submission" date="2020-01" db="EMBL/GenBank/DDBJ databases">
        <authorList>
            <consortium name="DOE Joint Genome Institute"/>
            <person name="Haridas S."/>
            <person name="Albert R."/>
            <person name="Binder M."/>
            <person name="Bloem J."/>
            <person name="Labutti K."/>
            <person name="Salamov A."/>
            <person name="Andreopoulos B."/>
            <person name="Baker S.E."/>
            <person name="Barry K."/>
            <person name="Bills G."/>
            <person name="Bluhm B.H."/>
            <person name="Cannon C."/>
            <person name="Castanera R."/>
            <person name="Culley D.E."/>
            <person name="Daum C."/>
            <person name="Ezra D."/>
            <person name="Gonzalez J.B."/>
            <person name="Henrissat B."/>
            <person name="Kuo A."/>
            <person name="Liang C."/>
            <person name="Lipzen A."/>
            <person name="Lutzoni F."/>
            <person name="Magnuson J."/>
            <person name="Mondo S."/>
            <person name="Nolan M."/>
            <person name="Ohm R."/>
            <person name="Pangilinan J."/>
            <person name="Park H.-J.H."/>
            <person name="Ramirez L."/>
            <person name="Alfaro M."/>
            <person name="Sun H."/>
            <person name="Tritt A."/>
            <person name="Yoshinaga Y."/>
            <person name="Zwiers L.-H.L."/>
            <person name="Turgeon B.G."/>
            <person name="Goodwin S.B."/>
            <person name="Spatafora J.W."/>
            <person name="Crous P.W."/>
            <person name="Grigoriev I.V."/>
        </authorList>
    </citation>
    <scope>NUCLEOTIDE SEQUENCE [LARGE SCALE GENOMIC DNA]</scope>
    <source>
        <strain evidence="7 8">CBS 611.86</strain>
    </source>
</reference>